<dbReference type="AlphaFoldDB" id="A0A2T5ML44"/>
<gene>
    <name evidence="12" type="primary">galE</name>
    <name evidence="12" type="ORF">CJD38_02090</name>
</gene>
<accession>A0A2T5ML44</accession>
<keyword evidence="9 10" id="KW-0413">Isomerase</keyword>
<dbReference type="CDD" id="cd05247">
    <property type="entry name" value="UDP_G4E_1_SDR_e"/>
    <property type="match status" value="1"/>
</dbReference>
<comment type="pathway">
    <text evidence="3 10">Carbohydrate metabolism; galactose metabolism.</text>
</comment>
<reference evidence="12 13" key="1">
    <citation type="submission" date="2018-04" db="EMBL/GenBank/DDBJ databases">
        <title>Novel species isolated from glacier.</title>
        <authorList>
            <person name="Liu Q."/>
            <person name="Xin Y.-H."/>
        </authorList>
    </citation>
    <scope>NUCLEOTIDE SEQUENCE [LARGE SCALE GENOMIC DNA]</scope>
    <source>
        <strain evidence="12 13">GT1R17</strain>
    </source>
</reference>
<evidence type="ECO:0000313" key="12">
    <source>
        <dbReference type="EMBL" id="PTU33290.1"/>
    </source>
</evidence>
<dbReference type="InterPro" id="IPR001509">
    <property type="entry name" value="Epimerase_deHydtase"/>
</dbReference>
<evidence type="ECO:0000256" key="5">
    <source>
        <dbReference type="ARBA" id="ARBA00013189"/>
    </source>
</evidence>
<dbReference type="Pfam" id="PF01370">
    <property type="entry name" value="Epimerase"/>
    <property type="match status" value="1"/>
</dbReference>
<dbReference type="PANTHER" id="PTHR43725">
    <property type="entry name" value="UDP-GLUCOSE 4-EPIMERASE"/>
    <property type="match status" value="1"/>
</dbReference>
<dbReference type="OrthoDB" id="9803010at2"/>
<dbReference type="NCBIfam" id="TIGR01179">
    <property type="entry name" value="galE"/>
    <property type="match status" value="1"/>
</dbReference>
<keyword evidence="8" id="KW-0299">Galactose metabolism</keyword>
<dbReference type="NCBIfam" id="NF007956">
    <property type="entry name" value="PRK10675.1"/>
    <property type="match status" value="1"/>
</dbReference>
<evidence type="ECO:0000256" key="7">
    <source>
        <dbReference type="ARBA" id="ARBA00023027"/>
    </source>
</evidence>
<comment type="caution">
    <text evidence="12">The sequence shown here is derived from an EMBL/GenBank/DDBJ whole genome shotgun (WGS) entry which is preliminary data.</text>
</comment>
<comment type="catalytic activity">
    <reaction evidence="1 10">
        <text>UDP-alpha-D-glucose = UDP-alpha-D-galactose</text>
        <dbReference type="Rhea" id="RHEA:22168"/>
        <dbReference type="ChEBI" id="CHEBI:58885"/>
        <dbReference type="ChEBI" id="CHEBI:66914"/>
        <dbReference type="EC" id="5.1.3.2"/>
    </reaction>
</comment>
<evidence type="ECO:0000256" key="10">
    <source>
        <dbReference type="RuleBase" id="RU366046"/>
    </source>
</evidence>
<protein>
    <recommendedName>
        <fullName evidence="6 10">UDP-glucose 4-epimerase</fullName>
        <ecNumber evidence="5 10">5.1.3.2</ecNumber>
    </recommendedName>
</protein>
<comment type="cofactor">
    <cofactor evidence="2 10">
        <name>NAD(+)</name>
        <dbReference type="ChEBI" id="CHEBI:57540"/>
    </cofactor>
</comment>
<dbReference type="UniPathway" id="UPA00214"/>
<evidence type="ECO:0000256" key="1">
    <source>
        <dbReference type="ARBA" id="ARBA00000083"/>
    </source>
</evidence>
<organism evidence="12 13">
    <name type="scientific">Stenotrophobium rhamnosiphilum</name>
    <dbReference type="NCBI Taxonomy" id="2029166"/>
    <lineage>
        <taxon>Bacteria</taxon>
        <taxon>Pseudomonadati</taxon>
        <taxon>Pseudomonadota</taxon>
        <taxon>Gammaproteobacteria</taxon>
        <taxon>Nevskiales</taxon>
        <taxon>Nevskiaceae</taxon>
        <taxon>Stenotrophobium</taxon>
    </lineage>
</organism>
<keyword evidence="13" id="KW-1185">Reference proteome</keyword>
<keyword evidence="10" id="KW-0119">Carbohydrate metabolism</keyword>
<evidence type="ECO:0000256" key="8">
    <source>
        <dbReference type="ARBA" id="ARBA00023144"/>
    </source>
</evidence>
<evidence type="ECO:0000256" key="9">
    <source>
        <dbReference type="ARBA" id="ARBA00023235"/>
    </source>
</evidence>
<feature type="domain" description="NAD-dependent epimerase/dehydratase" evidence="11">
    <location>
        <begin position="4"/>
        <end position="255"/>
    </location>
</feature>
<evidence type="ECO:0000256" key="3">
    <source>
        <dbReference type="ARBA" id="ARBA00004947"/>
    </source>
</evidence>
<comment type="similarity">
    <text evidence="4 10">Belongs to the NAD(P)-dependent epimerase/dehydratase family.</text>
</comment>
<evidence type="ECO:0000256" key="2">
    <source>
        <dbReference type="ARBA" id="ARBA00001911"/>
    </source>
</evidence>
<dbReference type="Gene3D" id="3.90.25.10">
    <property type="entry name" value="UDP-galactose 4-epimerase, domain 1"/>
    <property type="match status" value="1"/>
</dbReference>
<dbReference type="EMBL" id="QANS01000001">
    <property type="protein sequence ID" value="PTU33290.1"/>
    <property type="molecule type" value="Genomic_DNA"/>
</dbReference>
<dbReference type="SUPFAM" id="SSF51735">
    <property type="entry name" value="NAD(P)-binding Rossmann-fold domains"/>
    <property type="match status" value="1"/>
</dbReference>
<dbReference type="EC" id="5.1.3.2" evidence="5 10"/>
<dbReference type="GO" id="GO:0006012">
    <property type="term" value="P:galactose metabolic process"/>
    <property type="evidence" value="ECO:0007669"/>
    <property type="project" value="UniProtKB-UniPathway"/>
</dbReference>
<dbReference type="PANTHER" id="PTHR43725:SF47">
    <property type="entry name" value="UDP-GLUCOSE 4-EPIMERASE"/>
    <property type="match status" value="1"/>
</dbReference>
<dbReference type="GO" id="GO:0003978">
    <property type="term" value="F:UDP-glucose 4-epimerase activity"/>
    <property type="evidence" value="ECO:0007669"/>
    <property type="project" value="UniProtKB-UniRule"/>
</dbReference>
<proteinExistence type="inferred from homology"/>
<comment type="subunit">
    <text evidence="10">Homodimer.</text>
</comment>
<evidence type="ECO:0000313" key="13">
    <source>
        <dbReference type="Proteomes" id="UP000244248"/>
    </source>
</evidence>
<evidence type="ECO:0000259" key="11">
    <source>
        <dbReference type="Pfam" id="PF01370"/>
    </source>
</evidence>
<name>A0A2T5ML44_9GAMM</name>
<keyword evidence="7 10" id="KW-0520">NAD</keyword>
<evidence type="ECO:0000256" key="4">
    <source>
        <dbReference type="ARBA" id="ARBA00007637"/>
    </source>
</evidence>
<evidence type="ECO:0000256" key="6">
    <source>
        <dbReference type="ARBA" id="ARBA00018569"/>
    </source>
</evidence>
<dbReference type="Gene3D" id="3.40.50.720">
    <property type="entry name" value="NAD(P)-binding Rossmann-like Domain"/>
    <property type="match status" value="1"/>
</dbReference>
<sequence>MKRVLVTGGAGYIGSHTLVELSERGYELFVLDDFSNSTPRSLDAVAKITGKKIPYKVCDIRSEADVAAVFRDFRPDAVIHFAGVKSVGESCREPVKYYEINVQGTLNLLSVMQAAGCRNLIFSSSATVYGAPSEIPLTENAALRPVNPYGHSKRMCEQVLLDLAAADTRWRVGLLRYFNPAGAHASGLIGEDPNGEPHNLVPYISQVASGLRTELKILGDDYETPDGTGVRDYIHVVDLAIGHVVALQHILEGTEAAPLVVNLGSGAGCSVMDVLTTFRRVSGQPIPARVVERRPGDLPSYYSSSALAAEKLNWRTERGIEEICRDAWNWQSKNPQGYGGGQ</sequence>
<dbReference type="InterPro" id="IPR036291">
    <property type="entry name" value="NAD(P)-bd_dom_sf"/>
</dbReference>
<dbReference type="Proteomes" id="UP000244248">
    <property type="component" value="Unassembled WGS sequence"/>
</dbReference>
<dbReference type="InterPro" id="IPR005886">
    <property type="entry name" value="UDP_G4E"/>
</dbReference>
<dbReference type="GO" id="GO:0005829">
    <property type="term" value="C:cytosol"/>
    <property type="evidence" value="ECO:0007669"/>
    <property type="project" value="TreeGrafter"/>
</dbReference>